<dbReference type="Pfam" id="PF00378">
    <property type="entry name" value="ECH_1"/>
    <property type="match status" value="1"/>
</dbReference>
<comment type="similarity">
    <text evidence="1">Belongs to the enoyl-CoA hydratase/isomerase family.</text>
</comment>
<dbReference type="InterPro" id="IPR029045">
    <property type="entry name" value="ClpP/crotonase-like_dom_sf"/>
</dbReference>
<organism evidence="2 3">
    <name type="scientific">Steinernema carpocapsae</name>
    <name type="common">Entomopathogenic nematode</name>
    <dbReference type="NCBI Taxonomy" id="34508"/>
    <lineage>
        <taxon>Eukaryota</taxon>
        <taxon>Metazoa</taxon>
        <taxon>Ecdysozoa</taxon>
        <taxon>Nematoda</taxon>
        <taxon>Chromadorea</taxon>
        <taxon>Rhabditida</taxon>
        <taxon>Tylenchina</taxon>
        <taxon>Panagrolaimomorpha</taxon>
        <taxon>Strongyloidoidea</taxon>
        <taxon>Steinernematidae</taxon>
        <taxon>Steinernema</taxon>
    </lineage>
</organism>
<dbReference type="CDD" id="cd06558">
    <property type="entry name" value="crotonase-like"/>
    <property type="match status" value="1"/>
</dbReference>
<dbReference type="SUPFAM" id="SSF52096">
    <property type="entry name" value="ClpP/crotonase"/>
    <property type="match status" value="1"/>
</dbReference>
<evidence type="ECO:0000256" key="1">
    <source>
        <dbReference type="ARBA" id="ARBA00005254"/>
    </source>
</evidence>
<dbReference type="Proteomes" id="UP000298663">
    <property type="component" value="Unassembled WGS sequence"/>
</dbReference>
<comment type="caution">
    <text evidence="2">The sequence shown here is derived from an EMBL/GenBank/DDBJ whole genome shotgun (WGS) entry which is preliminary data.</text>
</comment>
<proteinExistence type="inferred from homology"/>
<reference evidence="2 3" key="1">
    <citation type="journal article" date="2015" name="Genome Biol.">
        <title>Comparative genomics of Steinernema reveals deeply conserved gene regulatory networks.</title>
        <authorList>
            <person name="Dillman A.R."/>
            <person name="Macchietto M."/>
            <person name="Porter C.F."/>
            <person name="Rogers A."/>
            <person name="Williams B."/>
            <person name="Antoshechkin I."/>
            <person name="Lee M.M."/>
            <person name="Goodwin Z."/>
            <person name="Lu X."/>
            <person name="Lewis E.E."/>
            <person name="Goodrich-Blair H."/>
            <person name="Stock S.P."/>
            <person name="Adams B.J."/>
            <person name="Sternberg P.W."/>
            <person name="Mortazavi A."/>
        </authorList>
    </citation>
    <scope>NUCLEOTIDE SEQUENCE [LARGE SCALE GENOMIC DNA]</scope>
    <source>
        <strain evidence="2 3">ALL</strain>
    </source>
</reference>
<dbReference type="PANTHER" id="PTHR43802">
    <property type="entry name" value="ENOYL-COA HYDRATASE"/>
    <property type="match status" value="1"/>
</dbReference>
<dbReference type="InterPro" id="IPR001753">
    <property type="entry name" value="Enoyl-CoA_hydra/iso"/>
</dbReference>
<dbReference type="OrthoDB" id="448450at2759"/>
<evidence type="ECO:0008006" key="4">
    <source>
        <dbReference type="Google" id="ProtNLM"/>
    </source>
</evidence>
<reference evidence="2 3" key="2">
    <citation type="journal article" date="2019" name="G3 (Bethesda)">
        <title>Hybrid Assembly of the Genome of the Entomopathogenic Nematode Steinernema carpocapsae Identifies the X-Chromosome.</title>
        <authorList>
            <person name="Serra L."/>
            <person name="Macchietto M."/>
            <person name="Macias-Munoz A."/>
            <person name="McGill C.J."/>
            <person name="Rodriguez I.M."/>
            <person name="Rodriguez B."/>
            <person name="Murad R."/>
            <person name="Mortazavi A."/>
        </authorList>
    </citation>
    <scope>NUCLEOTIDE SEQUENCE [LARGE SCALE GENOMIC DNA]</scope>
    <source>
        <strain evidence="2 3">ALL</strain>
    </source>
</reference>
<sequence length="184" mass="20550">MSTVNVTPYGEILLIGINRPKKRNCVNHETAKQLVSAFERFENYKEFKVAILYGEGGTFCAGYDLNQVAKGQFPPKEFLDKYRFMGPSLMRFSKPIIGAIEGYAVSCGLEISLMCDLRVVAKSAKFGIFCRRLGCPLLDGGTVRLPKLIGMSRAMDMILTGREVDAKTPSTGVWPIAWWRMVKP</sequence>
<keyword evidence="3" id="KW-1185">Reference proteome</keyword>
<dbReference type="EMBL" id="AZBU02000009">
    <property type="protein sequence ID" value="TKR64237.1"/>
    <property type="molecule type" value="Genomic_DNA"/>
</dbReference>
<evidence type="ECO:0000313" key="3">
    <source>
        <dbReference type="Proteomes" id="UP000298663"/>
    </source>
</evidence>
<dbReference type="STRING" id="34508.A0A4U5M5U5"/>
<accession>A0A4U5M5U5</accession>
<dbReference type="AlphaFoldDB" id="A0A4U5M5U5"/>
<gene>
    <name evidence="2" type="ORF">L596_024807</name>
</gene>
<dbReference type="PANTHER" id="PTHR43802:SF1">
    <property type="entry name" value="IP11341P-RELATED"/>
    <property type="match status" value="1"/>
</dbReference>
<name>A0A4U5M5U5_STECR</name>
<protein>
    <recommendedName>
        <fullName evidence="4">Enoyl-CoA hydratase</fullName>
    </recommendedName>
</protein>
<evidence type="ECO:0000313" key="2">
    <source>
        <dbReference type="EMBL" id="TKR64237.1"/>
    </source>
</evidence>
<dbReference type="Gene3D" id="3.90.226.10">
    <property type="entry name" value="2-enoyl-CoA Hydratase, Chain A, domain 1"/>
    <property type="match status" value="1"/>
</dbReference>